<proteinExistence type="predicted"/>
<evidence type="ECO:0000313" key="3">
    <source>
        <dbReference type="EMBL" id="MCD1295304.1"/>
    </source>
</evidence>
<feature type="domain" description="AAA" evidence="1">
    <location>
        <begin position="39"/>
        <end position="161"/>
    </location>
</feature>
<dbReference type="InterPro" id="IPR027417">
    <property type="entry name" value="P-loop_NTPase"/>
</dbReference>
<dbReference type="AlphaFoldDB" id="A0AAP2W7L1"/>
<dbReference type="PANTHER" id="PTHR33295">
    <property type="entry name" value="ATPASE"/>
    <property type="match status" value="1"/>
</dbReference>
<dbReference type="EMBL" id="PGCK01000007">
    <property type="protein sequence ID" value="MCD1295304.1"/>
    <property type="molecule type" value="Genomic_DNA"/>
</dbReference>
<evidence type="ECO:0000259" key="2">
    <source>
        <dbReference type="Pfam" id="PF13635"/>
    </source>
</evidence>
<evidence type="ECO:0000259" key="1">
    <source>
        <dbReference type="Pfam" id="PF13173"/>
    </source>
</evidence>
<keyword evidence="4" id="KW-1185">Reference proteome</keyword>
<dbReference type="Pfam" id="PF13173">
    <property type="entry name" value="AAA_14"/>
    <property type="match status" value="1"/>
</dbReference>
<organism evidence="3 4">
    <name type="scientific">Methanooceanicella nereidis</name>
    <dbReference type="NCBI Taxonomy" id="2052831"/>
    <lineage>
        <taxon>Archaea</taxon>
        <taxon>Methanobacteriati</taxon>
        <taxon>Methanobacteriota</taxon>
        <taxon>Stenosarchaea group</taxon>
        <taxon>Methanomicrobia</taxon>
        <taxon>Methanocellales</taxon>
        <taxon>Methanocellaceae</taxon>
        <taxon>Methanooceanicella</taxon>
    </lineage>
</organism>
<accession>A0AAP2W7L1</accession>
<dbReference type="PANTHER" id="PTHR33295:SF8">
    <property type="entry name" value="AAA+ ATPASE DOMAIN-CONTAINING PROTEIN"/>
    <property type="match status" value="1"/>
</dbReference>
<dbReference type="Pfam" id="PF13635">
    <property type="entry name" value="DUF4143"/>
    <property type="match status" value="1"/>
</dbReference>
<sequence>MLLAEDIKELVILQEKKILDQEIGVKRDLLDVIDINVPHAIIISGIRRCGKSTLLRQIMQKNGICNYFNLEDPRAANFKLNDFNRLERVFGELHPGLDCYYFDEIQNIDGWERFVRNGLDNGKKFVITGSNASLLSRELGTKLTGRHLTYELFPLSYAETLRLKGLSPSISTFQEYFENGGFPQYLKYGRQDMLQQLLSDIIMRDVVVRYGLKDAKMVERLALYLLSNVGKEFSYRALAKMFDLSSTHRIAAYISHFEDSYLLFTVPMFSFSQKRQHVNPKKIYAVDTGLINANTLASMSENGRMLENVVFMQLRRAHKPNSIFYHKGKRECDFVVKDKGRVSQAIQVCYKLTQDNLERELKGVREAMEAYDLSRGTIITMDQEDSFENVDIVPAWKWLK</sequence>
<gene>
    <name evidence="3" type="ORF">CUJ83_09860</name>
</gene>
<dbReference type="SUPFAM" id="SSF52540">
    <property type="entry name" value="P-loop containing nucleoside triphosphate hydrolases"/>
    <property type="match status" value="1"/>
</dbReference>
<comment type="caution">
    <text evidence="3">The sequence shown here is derived from an EMBL/GenBank/DDBJ whole genome shotgun (WGS) entry which is preliminary data.</text>
</comment>
<reference evidence="3 4" key="1">
    <citation type="submission" date="2017-11" db="EMBL/GenBank/DDBJ databases">
        <title>Isolation and Characterization of Family Methanocellaceae Species from Potential Methane Hydrate Area Offshore Southwestern Taiwan.</title>
        <authorList>
            <person name="Zhang W.-L."/>
            <person name="Chen W.-C."/>
            <person name="Lai M.-C."/>
            <person name="Chen S.-C."/>
        </authorList>
    </citation>
    <scope>NUCLEOTIDE SEQUENCE [LARGE SCALE GENOMIC DNA]</scope>
    <source>
        <strain evidence="3 4">CWC-04</strain>
    </source>
</reference>
<dbReference type="Proteomes" id="UP001320159">
    <property type="component" value="Unassembled WGS sequence"/>
</dbReference>
<feature type="domain" description="DUF4143" evidence="2">
    <location>
        <begin position="204"/>
        <end position="350"/>
    </location>
</feature>
<dbReference type="InterPro" id="IPR041682">
    <property type="entry name" value="AAA_14"/>
</dbReference>
<evidence type="ECO:0000313" key="4">
    <source>
        <dbReference type="Proteomes" id="UP001320159"/>
    </source>
</evidence>
<dbReference type="RefSeq" id="WP_230742156.1">
    <property type="nucleotide sequence ID" value="NZ_PGCK01000007.1"/>
</dbReference>
<dbReference type="Gene3D" id="3.40.50.300">
    <property type="entry name" value="P-loop containing nucleotide triphosphate hydrolases"/>
    <property type="match status" value="1"/>
</dbReference>
<dbReference type="InterPro" id="IPR025420">
    <property type="entry name" value="DUF4143"/>
</dbReference>
<name>A0AAP2W7L1_9EURY</name>
<protein>
    <submittedName>
        <fullName evidence="3">AAA family ATPase</fullName>
    </submittedName>
</protein>